<reference evidence="1 2" key="1">
    <citation type="journal article" date="2016" name="Genome Announc.">
        <title>First Complete Genome Sequence of a Subdivision 6 Acidobacterium Strain.</title>
        <authorList>
            <person name="Huang S."/>
            <person name="Vieira S."/>
            <person name="Bunk B."/>
            <person name="Riedel T."/>
            <person name="Sproer C."/>
            <person name="Overmann J."/>
        </authorList>
    </citation>
    <scope>NUCLEOTIDE SEQUENCE [LARGE SCALE GENOMIC DNA]</scope>
    <source>
        <strain evidence="2">DSM 100886 HEG_-6_39</strain>
    </source>
</reference>
<dbReference type="STRING" id="1855912.LuPra_01601"/>
<evidence type="ECO:0000313" key="1">
    <source>
        <dbReference type="EMBL" id="AMY08401.1"/>
    </source>
</evidence>
<proteinExistence type="predicted"/>
<dbReference type="PATRIC" id="fig|1813736.3.peg.1661"/>
<keyword evidence="2" id="KW-1185">Reference proteome</keyword>
<dbReference type="KEGG" id="abac:LuPra_01601"/>
<reference evidence="2" key="2">
    <citation type="submission" date="2016-04" db="EMBL/GenBank/DDBJ databases">
        <title>First Complete Genome Sequence of a Subdivision 6 Acidobacterium.</title>
        <authorList>
            <person name="Huang S."/>
            <person name="Vieira S."/>
            <person name="Bunk B."/>
            <person name="Riedel T."/>
            <person name="Sproeer C."/>
            <person name="Overmann J."/>
        </authorList>
    </citation>
    <scope>NUCLEOTIDE SEQUENCE [LARGE SCALE GENOMIC DNA]</scope>
    <source>
        <strain evidence="2">DSM 100886 HEG_-6_39</strain>
    </source>
</reference>
<dbReference type="RefSeq" id="WP_110170250.1">
    <property type="nucleotide sequence ID" value="NZ_CP015136.1"/>
</dbReference>
<accession>A0A143PIS1</accession>
<evidence type="ECO:0000313" key="2">
    <source>
        <dbReference type="Proteomes" id="UP000076079"/>
    </source>
</evidence>
<dbReference type="OrthoDB" id="626916at2"/>
<name>A0A143PIS1_LUTPR</name>
<protein>
    <recommendedName>
        <fullName evidence="3">Phage tail protein (Tail_P2_I)</fullName>
    </recommendedName>
</protein>
<evidence type="ECO:0008006" key="3">
    <source>
        <dbReference type="Google" id="ProtNLM"/>
    </source>
</evidence>
<dbReference type="AlphaFoldDB" id="A0A143PIS1"/>
<gene>
    <name evidence="1" type="ORF">LuPra_01601</name>
</gene>
<dbReference type="Proteomes" id="UP000076079">
    <property type="component" value="Chromosome"/>
</dbReference>
<dbReference type="EMBL" id="CP015136">
    <property type="protein sequence ID" value="AMY08401.1"/>
    <property type="molecule type" value="Genomic_DNA"/>
</dbReference>
<sequence>MSDRLFDLLPSIYRVRDDAQGSPLRALLSVLDTEVARVEDDIAGLYDNWFIETCDEWVVPYIGDLLGVTPLVPVGDGVSTQRGYVANTLAYRRRKGTAAVLEALARDLTGWPAAVVEYFERLSTTQHVNHPRLGAHATTAVRQASALQERSTAFDRTTRMADVRHIDSGRGRHNSPNVGVFLFRLQPQRLTHATARRIDARRYVCHPLGLDVPLVNVPSAEDAVSALAGPRHVPRTIGRRALHDDLRWYYGTPDEVRSLRVSVGGVVQPGSFIDVCDLSDTAAGAWAHAGRPGRIAIDPTLGRVAFGNEPSGEVTTCHAHGTAGDLGGGPYDRRAAIAPWLADGVTWQMGVMREPPPGDARITASLADAVAAWNEQPAGTHGVIVMMDSRTHATNLETEAARIRIPARSRLVIASADWPEEETGDVLTPLARVTGRLVPAGLRAHVRGRIEVKGMAAATSPDPGALVLHGLLLEGALAVTAGHLGALHIEHCTFAPRALSLAIDANPRLQISVSRSITGDLPIGLSSASLHVADSIVDGAIAADALDVARSTVVGAARSRTIEAADSIFVGEVIVERRQVGCVRFCALPFASSTPRRYRCHPATAARNAEPPVFSSLRYGDPGYGMLAPTCPERIARGAEDQGEMGAWHFLQAPQRLRNLQIAVDEYLRFGLEAGVIVASPQS</sequence>
<organism evidence="1 2">
    <name type="scientific">Luteitalea pratensis</name>
    <dbReference type="NCBI Taxonomy" id="1855912"/>
    <lineage>
        <taxon>Bacteria</taxon>
        <taxon>Pseudomonadati</taxon>
        <taxon>Acidobacteriota</taxon>
        <taxon>Vicinamibacteria</taxon>
        <taxon>Vicinamibacterales</taxon>
        <taxon>Vicinamibacteraceae</taxon>
        <taxon>Luteitalea</taxon>
    </lineage>
</organism>